<name>A0A074X4U0_AURPU</name>
<proteinExistence type="predicted"/>
<evidence type="ECO:0000313" key="2">
    <source>
        <dbReference type="EMBL" id="KEQ80408.1"/>
    </source>
</evidence>
<evidence type="ECO:0000313" key="3">
    <source>
        <dbReference type="Proteomes" id="UP000030706"/>
    </source>
</evidence>
<protein>
    <submittedName>
        <fullName evidence="2">Uncharacterized protein</fullName>
    </submittedName>
</protein>
<organism evidence="2 3">
    <name type="scientific">Aureobasidium pullulans EXF-150</name>
    <dbReference type="NCBI Taxonomy" id="1043002"/>
    <lineage>
        <taxon>Eukaryota</taxon>
        <taxon>Fungi</taxon>
        <taxon>Dikarya</taxon>
        <taxon>Ascomycota</taxon>
        <taxon>Pezizomycotina</taxon>
        <taxon>Dothideomycetes</taxon>
        <taxon>Dothideomycetidae</taxon>
        <taxon>Dothideales</taxon>
        <taxon>Saccotheciaceae</taxon>
        <taxon>Aureobasidium</taxon>
    </lineage>
</organism>
<gene>
    <name evidence="2" type="ORF">M438DRAFT_358858</name>
</gene>
<dbReference type="AlphaFoldDB" id="A0A074X4U0"/>
<reference evidence="2 3" key="1">
    <citation type="journal article" date="2014" name="BMC Genomics">
        <title>Genome sequencing of four Aureobasidium pullulans varieties: biotechnological potential, stress tolerance, and description of new species.</title>
        <authorList>
            <person name="Gostin Ar C."/>
            <person name="Ohm R.A."/>
            <person name="Kogej T."/>
            <person name="Sonjak S."/>
            <person name="Turk M."/>
            <person name="Zajc J."/>
            <person name="Zalar P."/>
            <person name="Grube M."/>
            <person name="Sun H."/>
            <person name="Han J."/>
            <person name="Sharma A."/>
            <person name="Chiniquy J."/>
            <person name="Ngan C.Y."/>
            <person name="Lipzen A."/>
            <person name="Barry K."/>
            <person name="Grigoriev I.V."/>
            <person name="Gunde-Cimerman N."/>
        </authorList>
    </citation>
    <scope>NUCLEOTIDE SEQUENCE [LARGE SCALE GENOMIC DNA]</scope>
    <source>
        <strain evidence="2 3">EXF-150</strain>
    </source>
</reference>
<dbReference type="GeneID" id="40749604"/>
<keyword evidence="3" id="KW-1185">Reference proteome</keyword>
<keyword evidence="1" id="KW-0472">Membrane</keyword>
<dbReference type="RefSeq" id="XP_029756595.1">
    <property type="nucleotide sequence ID" value="XM_029907298.1"/>
</dbReference>
<evidence type="ECO:0000256" key="1">
    <source>
        <dbReference type="SAM" id="Phobius"/>
    </source>
</evidence>
<accession>A0A074X4U0</accession>
<sequence>MCNNTHVHTLPYNQCVRVRETIDVWLRRQLKHGDEVERLIQELRSTQSIAMLSPSTKPDRSATEELMESTDVLADYFPTASTSSPRFLPLSEHQRAVEAVHLPARGDDQEFFSRQGGQSLEIARLPALFHGCGFQVACVATSWMCSSEDWVEVFLLGSQLFGLGVLGVMTNLGVFVGLGVLGVLADMDASASLRDSGWQGR</sequence>
<keyword evidence="1" id="KW-1133">Transmembrane helix</keyword>
<dbReference type="EMBL" id="KL584998">
    <property type="protein sequence ID" value="KEQ80408.1"/>
    <property type="molecule type" value="Genomic_DNA"/>
</dbReference>
<dbReference type="Proteomes" id="UP000030706">
    <property type="component" value="Unassembled WGS sequence"/>
</dbReference>
<dbReference type="HOGENOM" id="CLU_1360167_0_0_1"/>
<keyword evidence="1" id="KW-0812">Transmembrane</keyword>
<feature type="transmembrane region" description="Helical" evidence="1">
    <location>
        <begin position="163"/>
        <end position="184"/>
    </location>
</feature>